<dbReference type="InterPro" id="IPR000477">
    <property type="entry name" value="RT_dom"/>
</dbReference>
<evidence type="ECO:0000259" key="2">
    <source>
        <dbReference type="PROSITE" id="PS50878"/>
    </source>
</evidence>
<sequence>MNQAANMKLTFLTEEWSQSNKDGFSILIRQLAIELSKLENVEIGILIPNASTQDKEDTKKYNIKVFEPENLTGFEPVDCLQYPPEGFSTDFIIGVGYKLGRYGAAIRKKFHCQWIHFVVRNAEEEAMFQNYPEAISEGQKEHTVEVELCEKADLVVTVGHKLNESFKSALRHCKKEILNLIPGIFEEFIDENQEFRDSKRFEILVFGRGNTEDFELKGLHVAAEAVAQLNAEHDLTTYTLKVVGAPEGKQEKLAEKLKSHMILPSQLIVRSFYKERRKLAQLFSEVDLVLMPSGTEAFGLSALEALSAGVPILVTHNSGLAEALEKVPFGSTCIVDSNANWADAIKKVWKNLKTRFQEVDMLRNKYKAEYSWNVQCAALVEKLKSMCPELENKCDSQDERDSSPLPLKQPKVHFDQEETKKDDHRKMELKVVSSGHSPSTSGKDRAESATGDEDGIPLINHKRLTGVGRTNHVQKGQTRREMPDEAPSANTSQAIGKVTKFVQLAKDLVAPAQLKDDAITYEIIVERMREQLKPERSALVARYEFDNQARNSGESLSHYVATLKHLATECKFGEAMQTKRLRDRLVSGIRDSKMITELLKVKLADLSFDLAVQKCLAIEHANKDFQVLQGEQGPGTPINKPDTVKTGEEEATSKPPPKAEGSRGLGKLKNIQAWIQVKEDAWPRFWKARPVALARKPAVDEALRELEAEGVIKKVATSEWAAPIVTPVKKDGSVRVCGDFKVTINSQLEVEEYPLPHIDDIYASLGGGTLFSVIDLRHAYLQMEVEEHSRPFLTINTTRSLFRYQRLPYGVASAPTIWQRAMDQILQGLPGVFRCLDDIIITGHTIEEHLERLVAVLKRLEEYGLKANREKCKFLKSFVEYLRHVISAEGLHQSPKKVKAITEMPKPQDVTQLRAFLGMVQYYTKFLPDLATHLAPLHRLLQKDVKWLWGAAEQASFLVVKEMLLQDMVTYFTEDL</sequence>
<dbReference type="AlphaFoldDB" id="A0A2B4R172"/>
<dbReference type="CDD" id="cd03801">
    <property type="entry name" value="GT4_PimA-like"/>
    <property type="match status" value="1"/>
</dbReference>
<name>A0A2B4R172_STYPI</name>
<dbReference type="Proteomes" id="UP000225706">
    <property type="component" value="Unassembled WGS sequence"/>
</dbReference>
<protein>
    <submittedName>
        <fullName evidence="3">Uncharacterized protein K02A2.6</fullName>
    </submittedName>
</protein>
<dbReference type="SUPFAM" id="SSF56672">
    <property type="entry name" value="DNA/RNA polymerases"/>
    <property type="match status" value="1"/>
</dbReference>
<dbReference type="PANTHER" id="PTHR37984:SF5">
    <property type="entry name" value="PROTEIN NYNRIN-LIKE"/>
    <property type="match status" value="1"/>
</dbReference>
<feature type="compositionally biased region" description="Basic and acidic residues" evidence="1">
    <location>
        <begin position="393"/>
        <end position="402"/>
    </location>
</feature>
<gene>
    <name evidence="3" type="primary">K02A2.6</name>
    <name evidence="3" type="ORF">AWC38_SpisGene23967</name>
</gene>
<evidence type="ECO:0000313" key="4">
    <source>
        <dbReference type="Proteomes" id="UP000225706"/>
    </source>
</evidence>
<dbReference type="Gene3D" id="3.10.10.10">
    <property type="entry name" value="HIV Type 1 Reverse Transcriptase, subunit A, domain 1"/>
    <property type="match status" value="1"/>
</dbReference>
<dbReference type="Gene3D" id="3.40.50.2000">
    <property type="entry name" value="Glycogen Phosphorylase B"/>
    <property type="match status" value="2"/>
</dbReference>
<feature type="region of interest" description="Disordered" evidence="1">
    <location>
        <begin position="393"/>
        <end position="458"/>
    </location>
</feature>
<dbReference type="OrthoDB" id="5957306at2759"/>
<dbReference type="InterPro" id="IPR050951">
    <property type="entry name" value="Retrovirus_Pol_polyprotein"/>
</dbReference>
<organism evidence="3 4">
    <name type="scientific">Stylophora pistillata</name>
    <name type="common">Smooth cauliflower coral</name>
    <dbReference type="NCBI Taxonomy" id="50429"/>
    <lineage>
        <taxon>Eukaryota</taxon>
        <taxon>Metazoa</taxon>
        <taxon>Cnidaria</taxon>
        <taxon>Anthozoa</taxon>
        <taxon>Hexacorallia</taxon>
        <taxon>Scleractinia</taxon>
        <taxon>Astrocoeniina</taxon>
        <taxon>Pocilloporidae</taxon>
        <taxon>Stylophora</taxon>
    </lineage>
</organism>
<comment type="caution">
    <text evidence="3">The sequence shown here is derived from an EMBL/GenBank/DDBJ whole genome shotgun (WGS) entry which is preliminary data.</text>
</comment>
<keyword evidence="4" id="KW-1185">Reference proteome</keyword>
<dbReference type="SUPFAM" id="SSF53756">
    <property type="entry name" value="UDP-Glycosyltransferase/glycogen phosphorylase"/>
    <property type="match status" value="1"/>
</dbReference>
<dbReference type="Gene3D" id="3.30.70.270">
    <property type="match status" value="2"/>
</dbReference>
<dbReference type="InterPro" id="IPR043502">
    <property type="entry name" value="DNA/RNA_pol_sf"/>
</dbReference>
<accession>A0A2B4R172</accession>
<dbReference type="Pfam" id="PF20706">
    <property type="entry name" value="GT4-conflict"/>
    <property type="match status" value="1"/>
</dbReference>
<feature type="region of interest" description="Disordered" evidence="1">
    <location>
        <begin position="471"/>
        <end position="491"/>
    </location>
</feature>
<evidence type="ECO:0000313" key="3">
    <source>
        <dbReference type="EMBL" id="PFX12124.1"/>
    </source>
</evidence>
<feature type="compositionally biased region" description="Basic and acidic residues" evidence="1">
    <location>
        <begin position="412"/>
        <end position="429"/>
    </location>
</feature>
<dbReference type="PANTHER" id="PTHR37984">
    <property type="entry name" value="PROTEIN CBG26694"/>
    <property type="match status" value="1"/>
</dbReference>
<proteinExistence type="predicted"/>
<dbReference type="FunFam" id="3.30.70.270:FF:000023">
    <property type="entry name" value="Pol"/>
    <property type="match status" value="1"/>
</dbReference>
<feature type="non-terminal residue" evidence="3">
    <location>
        <position position="976"/>
    </location>
</feature>
<reference evidence="4" key="1">
    <citation type="journal article" date="2017" name="bioRxiv">
        <title>Comparative analysis of the genomes of Stylophora pistillata and Acropora digitifera provides evidence for extensive differences between species of corals.</title>
        <authorList>
            <person name="Voolstra C.R."/>
            <person name="Li Y."/>
            <person name="Liew Y.J."/>
            <person name="Baumgarten S."/>
            <person name="Zoccola D."/>
            <person name="Flot J.-F."/>
            <person name="Tambutte S."/>
            <person name="Allemand D."/>
            <person name="Aranda M."/>
        </authorList>
    </citation>
    <scope>NUCLEOTIDE SEQUENCE [LARGE SCALE GENOMIC DNA]</scope>
</reference>
<dbReference type="Pfam" id="PF00078">
    <property type="entry name" value="RVT_1"/>
    <property type="match status" value="1"/>
</dbReference>
<feature type="domain" description="Reverse transcriptase" evidence="2">
    <location>
        <begin position="708"/>
        <end position="886"/>
    </location>
</feature>
<evidence type="ECO:0000256" key="1">
    <source>
        <dbReference type="SAM" id="MobiDB-lite"/>
    </source>
</evidence>
<dbReference type="EMBL" id="LSMT01001571">
    <property type="protein sequence ID" value="PFX12124.1"/>
    <property type="molecule type" value="Genomic_DNA"/>
</dbReference>
<feature type="compositionally biased region" description="Basic and acidic residues" evidence="1">
    <location>
        <begin position="642"/>
        <end position="652"/>
    </location>
</feature>
<dbReference type="CDD" id="cd01647">
    <property type="entry name" value="RT_LTR"/>
    <property type="match status" value="1"/>
</dbReference>
<feature type="region of interest" description="Disordered" evidence="1">
    <location>
        <begin position="628"/>
        <end position="664"/>
    </location>
</feature>
<dbReference type="InterPro" id="IPR043128">
    <property type="entry name" value="Rev_trsase/Diguanyl_cyclase"/>
</dbReference>
<dbReference type="PROSITE" id="PS50878">
    <property type="entry name" value="RT_POL"/>
    <property type="match status" value="1"/>
</dbReference>